<keyword evidence="2" id="KW-0472">Membrane</keyword>
<keyword evidence="2" id="KW-1133">Transmembrane helix</keyword>
<comment type="caution">
    <text evidence="3">The sequence shown here is derived from an EMBL/GenBank/DDBJ whole genome shotgun (WGS) entry which is preliminary data.</text>
</comment>
<feature type="transmembrane region" description="Helical" evidence="2">
    <location>
        <begin position="135"/>
        <end position="153"/>
    </location>
</feature>
<evidence type="ECO:0008006" key="5">
    <source>
        <dbReference type="Google" id="ProtNLM"/>
    </source>
</evidence>
<proteinExistence type="predicted"/>
<reference evidence="3 4" key="1">
    <citation type="journal article" date="2019" name="Nat. Microbiol.">
        <title>Mediterranean grassland soil C-N compound turnover is dependent on rainfall and depth, and is mediated by genomically divergent microorganisms.</title>
        <authorList>
            <person name="Diamond S."/>
            <person name="Andeer P.F."/>
            <person name="Li Z."/>
            <person name="Crits-Christoph A."/>
            <person name="Burstein D."/>
            <person name="Anantharaman K."/>
            <person name="Lane K.R."/>
            <person name="Thomas B.C."/>
            <person name="Pan C."/>
            <person name="Northen T.R."/>
            <person name="Banfield J.F."/>
        </authorList>
    </citation>
    <scope>NUCLEOTIDE SEQUENCE [LARGE SCALE GENOMIC DNA]</scope>
    <source>
        <strain evidence="3">WS_2</strain>
    </source>
</reference>
<feature type="region of interest" description="Disordered" evidence="1">
    <location>
        <begin position="1"/>
        <end position="24"/>
    </location>
</feature>
<evidence type="ECO:0000256" key="1">
    <source>
        <dbReference type="SAM" id="MobiDB-lite"/>
    </source>
</evidence>
<feature type="compositionally biased region" description="Low complexity" evidence="1">
    <location>
        <begin position="1"/>
        <end position="18"/>
    </location>
</feature>
<protein>
    <recommendedName>
        <fullName evidence="5">Glycosyltransferase RgtA/B/C/D-like domain-containing protein</fullName>
    </recommendedName>
</protein>
<name>A0A538SRM2_UNCEI</name>
<dbReference type="AlphaFoldDB" id="A0A538SRM2"/>
<feature type="transmembrane region" description="Helical" evidence="2">
    <location>
        <begin position="104"/>
        <end position="128"/>
    </location>
</feature>
<evidence type="ECO:0000256" key="2">
    <source>
        <dbReference type="SAM" id="Phobius"/>
    </source>
</evidence>
<dbReference type="EMBL" id="VBOS01000280">
    <property type="protein sequence ID" value="TMQ54042.1"/>
    <property type="molecule type" value="Genomic_DNA"/>
</dbReference>
<accession>A0A538SRM2</accession>
<feature type="transmembrane region" description="Helical" evidence="2">
    <location>
        <begin position="33"/>
        <end position="52"/>
    </location>
</feature>
<evidence type="ECO:0000313" key="3">
    <source>
        <dbReference type="EMBL" id="TMQ54042.1"/>
    </source>
</evidence>
<keyword evidence="2" id="KW-0812">Transmembrane</keyword>
<sequence>MPRGAGRPPAAARQAGGAAPPPRPAAELPLSHPAFLAAAVVAAGCVLLSVSFKLSDTDMWQHIAVGREIWRLHAVPTQQIWTWPTYGAPAVTPSWAFRALIWPIWAAAGVTGLFAWRWLTTLAAFALLWATARRMGARGLTSLVVLVVCSLVYRIRSEVRPETLVAVLFALELWILETRRAGGPDRTRWLAAIGWVWANVHISFPLGLVLLALHDAGGALRAWSGARRPRGRAASRAAARGTPTPAVTGGTAPPLRRDALTALATVALWFVNPSGSRAVAQPFEYFLVWRHESIFKTVLELGPVDWRENWTNGLPLLVVGWPLLILWRARRRTFDGFEALLAATLFGLALPFRPSVLRVSSRWGLRPMSRVTSRPTCARGDGRRGQARRRPARCWPSSLVWHRASPDGAGRR</sequence>
<organism evidence="3 4">
    <name type="scientific">Eiseniibacteriota bacterium</name>
    <dbReference type="NCBI Taxonomy" id="2212470"/>
    <lineage>
        <taxon>Bacteria</taxon>
        <taxon>Candidatus Eiseniibacteriota</taxon>
    </lineage>
</organism>
<feature type="transmembrane region" description="Helical" evidence="2">
    <location>
        <begin position="189"/>
        <end position="213"/>
    </location>
</feature>
<dbReference type="Proteomes" id="UP000317716">
    <property type="component" value="Unassembled WGS sequence"/>
</dbReference>
<gene>
    <name evidence="3" type="ORF">E6K72_08035</name>
</gene>
<evidence type="ECO:0000313" key="4">
    <source>
        <dbReference type="Proteomes" id="UP000317716"/>
    </source>
</evidence>